<feature type="transmembrane region" description="Helical" evidence="7">
    <location>
        <begin position="297"/>
        <end position="315"/>
    </location>
</feature>
<feature type="transmembrane region" description="Helical" evidence="7">
    <location>
        <begin position="237"/>
        <end position="259"/>
    </location>
</feature>
<feature type="transmembrane region" description="Helical" evidence="7">
    <location>
        <begin position="145"/>
        <end position="163"/>
    </location>
</feature>
<name>C0G3G3_9HYPH</name>
<evidence type="ECO:0000256" key="5">
    <source>
        <dbReference type="ARBA" id="ARBA00022989"/>
    </source>
</evidence>
<feature type="transmembrane region" description="Helical" evidence="7">
    <location>
        <begin position="359"/>
        <end position="381"/>
    </location>
</feature>
<accession>C0G3G3</accession>
<feature type="transmembrane region" description="Helical" evidence="7">
    <location>
        <begin position="116"/>
        <end position="139"/>
    </location>
</feature>
<keyword evidence="5 7" id="KW-1133">Transmembrane helix</keyword>
<proteinExistence type="inferred from homology"/>
<gene>
    <name evidence="8" type="ORF">BCETI_1000194</name>
</gene>
<evidence type="ECO:0000313" key="9">
    <source>
        <dbReference type="Proteomes" id="UP000003678"/>
    </source>
</evidence>
<dbReference type="Proteomes" id="UP000003678">
    <property type="component" value="Unassembled WGS sequence"/>
</dbReference>
<dbReference type="AlphaFoldDB" id="C0G3G3"/>
<evidence type="ECO:0000256" key="2">
    <source>
        <dbReference type="ARBA" id="ARBA00007977"/>
    </source>
</evidence>
<dbReference type="PANTHER" id="PTHR30106">
    <property type="entry name" value="INNER MEMBRANE PROTEIN YEIH-RELATED"/>
    <property type="match status" value="1"/>
</dbReference>
<organism evidence="8 9">
    <name type="scientific">Brucella ceti str. Cudo</name>
    <dbReference type="NCBI Taxonomy" id="595497"/>
    <lineage>
        <taxon>Bacteria</taxon>
        <taxon>Pseudomonadati</taxon>
        <taxon>Pseudomonadota</taxon>
        <taxon>Alphaproteobacteria</taxon>
        <taxon>Hyphomicrobiales</taxon>
        <taxon>Brucellaceae</taxon>
        <taxon>Brucella/Ochrobactrum group</taxon>
        <taxon>Brucella</taxon>
    </lineage>
</organism>
<evidence type="ECO:0000256" key="6">
    <source>
        <dbReference type="ARBA" id="ARBA00023136"/>
    </source>
</evidence>
<comment type="caution">
    <text evidence="8">The sequence shown here is derived from an EMBL/GenBank/DDBJ whole genome shotgun (WGS) entry which is preliminary data.</text>
</comment>
<feature type="transmembrane region" description="Helical" evidence="7">
    <location>
        <begin position="327"/>
        <end position="347"/>
    </location>
</feature>
<evidence type="ECO:0000256" key="3">
    <source>
        <dbReference type="ARBA" id="ARBA00022475"/>
    </source>
</evidence>
<protein>
    <submittedName>
        <fullName evidence="8">Uncharacterized protein</fullName>
    </submittedName>
</protein>
<dbReference type="InterPro" id="IPR018383">
    <property type="entry name" value="UPF0324_pro"/>
</dbReference>
<dbReference type="PANTHER" id="PTHR30106:SF2">
    <property type="entry name" value="UPF0324 INNER MEMBRANE PROTEIN YEIH"/>
    <property type="match status" value="1"/>
</dbReference>
<feature type="transmembrane region" description="Helical" evidence="7">
    <location>
        <begin position="203"/>
        <end position="225"/>
    </location>
</feature>
<reference evidence="8 9" key="1">
    <citation type="submission" date="2009-03" db="EMBL/GenBank/DDBJ databases">
        <authorList>
            <person name="Setubal J.C."/>
            <person name="Boyle S."/>
            <person name="Crasta O.R."/>
            <person name="Gillespie J.J."/>
            <person name="Kenyon R.W."/>
            <person name="Lu J."/>
            <person name="Mane S."/>
            <person name="Nagrani S."/>
            <person name="Shallom J.M."/>
            <person name="Shallom S."/>
            <person name="Shukla M."/>
            <person name="Snyder E.E."/>
            <person name="Sobral B.W."/>
            <person name="Wattam A.R."/>
            <person name="Will R."/>
            <person name="Williams K."/>
            <person name="Yoo H."/>
            <person name="Bruce D.H."/>
            <person name="Detter C."/>
            <person name="Munk C."/>
            <person name="Brettin T.S."/>
            <person name="Ficht T."/>
        </authorList>
    </citation>
    <scope>NUCLEOTIDE SEQUENCE [LARGE SCALE GENOMIC DNA]</scope>
    <source>
        <strain evidence="8 9">Cudo</strain>
    </source>
</reference>
<feature type="transmembrane region" description="Helical" evidence="7">
    <location>
        <begin position="265"/>
        <end position="285"/>
    </location>
</feature>
<sequence>MKIRNCSSVITVTVRFYRMIYAILCDGMNRKIRASDRKIIPPQCEMPKMTYSKIQNILPGLGLSVAITAAAMVLEKIEEHYAGRAWLEALVIAILLGTAVRSLARPGPRFNKGINFSAKLLLEIAVVLLGASISASAVIEAGSGLIFGIAAVVAVAITLSYGIGRLLKLPHRMAVLVACGNSICGNSAIAAMAPVIGAESEDVAASIAFTAILGVIVVLTLPLLVPLLGLSFTQYGILAGLTVYAVPQVLAATAPVSLLSVQLGTLVKLVRVLMLGPVILVFALISGNKNADVKPGFFQLVPWFIIGFLAMMALHSLHLIPEAILPAIQYASMLLTIISMAALGLGVDIRSVASAGGRVTLTAILSLIALCCISLGLIHMLGVA</sequence>
<feature type="transmembrane region" description="Helical" evidence="7">
    <location>
        <begin position="86"/>
        <end position="104"/>
    </location>
</feature>
<comment type="similarity">
    <text evidence="2">Belongs to the UPF0324 family.</text>
</comment>
<evidence type="ECO:0000256" key="7">
    <source>
        <dbReference type="SAM" id="Phobius"/>
    </source>
</evidence>
<evidence type="ECO:0000313" key="8">
    <source>
        <dbReference type="EMBL" id="EEH15278.1"/>
    </source>
</evidence>
<keyword evidence="3" id="KW-1003">Cell membrane</keyword>
<keyword evidence="4 7" id="KW-0812">Transmembrane</keyword>
<feature type="transmembrane region" description="Helical" evidence="7">
    <location>
        <begin position="175"/>
        <end position="197"/>
    </location>
</feature>
<feature type="transmembrane region" description="Helical" evidence="7">
    <location>
        <begin position="56"/>
        <end position="74"/>
    </location>
</feature>
<dbReference type="Pfam" id="PF03601">
    <property type="entry name" value="Cons_hypoth698"/>
    <property type="match status" value="1"/>
</dbReference>
<comment type="subcellular location">
    <subcellularLocation>
        <location evidence="1">Cell membrane</location>
        <topology evidence="1">Multi-pass membrane protein</topology>
    </subcellularLocation>
</comment>
<evidence type="ECO:0000256" key="1">
    <source>
        <dbReference type="ARBA" id="ARBA00004651"/>
    </source>
</evidence>
<dbReference type="GO" id="GO:0005886">
    <property type="term" value="C:plasma membrane"/>
    <property type="evidence" value="ECO:0007669"/>
    <property type="project" value="UniProtKB-SubCell"/>
</dbReference>
<evidence type="ECO:0000256" key="4">
    <source>
        <dbReference type="ARBA" id="ARBA00022692"/>
    </source>
</evidence>
<keyword evidence="6 7" id="KW-0472">Membrane</keyword>
<dbReference type="EMBL" id="ACJD01000001">
    <property type="protein sequence ID" value="EEH15278.1"/>
    <property type="molecule type" value="Genomic_DNA"/>
</dbReference>